<gene>
    <name evidence="6" type="ORF">KBB96_10565</name>
</gene>
<evidence type="ECO:0000256" key="2">
    <source>
        <dbReference type="ARBA" id="ARBA00022723"/>
    </source>
</evidence>
<dbReference type="PANTHER" id="PTHR43498:SF1">
    <property type="entry name" value="COB--COM HETERODISULFIDE REDUCTASE IRON-SULFUR SUBUNIT A"/>
    <property type="match status" value="1"/>
</dbReference>
<dbReference type="EMBL" id="CP073100">
    <property type="protein sequence ID" value="QUE49314.1"/>
    <property type="molecule type" value="Genomic_DNA"/>
</dbReference>
<dbReference type="Proteomes" id="UP000676169">
    <property type="component" value="Chromosome"/>
</dbReference>
<dbReference type="KEGG" id="lamb:KBB96_10565"/>
<reference evidence="6" key="1">
    <citation type="submission" date="2021-04" db="EMBL/GenBank/DDBJ databases">
        <title>Luteolibacter sp. 32A isolated from the skin of an Anderson's salamander (Ambystoma andersonii).</title>
        <authorList>
            <person name="Spergser J."/>
            <person name="Busse H.-J."/>
        </authorList>
    </citation>
    <scope>NUCLEOTIDE SEQUENCE</scope>
    <source>
        <strain evidence="6">32A</strain>
    </source>
</reference>
<dbReference type="Gene3D" id="3.50.50.60">
    <property type="entry name" value="FAD/NAD(P)-binding domain"/>
    <property type="match status" value="1"/>
</dbReference>
<dbReference type="GO" id="GO:0016491">
    <property type="term" value="F:oxidoreductase activity"/>
    <property type="evidence" value="ECO:0007669"/>
    <property type="project" value="UniProtKB-KW"/>
</dbReference>
<evidence type="ECO:0000256" key="5">
    <source>
        <dbReference type="ARBA" id="ARBA00023014"/>
    </source>
</evidence>
<keyword evidence="3" id="KW-0560">Oxidoreductase</keyword>
<sequence length="757" mass="83238">MLLEPPSAKRHLRTDEITADLVVIGGGLAGTCCAIAAAREGLKTVLIQDRPMLGGNASSEVRLWILGATSHLGNNNRWSREGGVTNEILEENLYRNRQGNPYILDTILLEKCLLEPNLTLLLDTAVDEVEMNGEEIAAVRAFCPQNSTVYHVKAPLFCDASGDGVVAFLAGAAFRMGAESKEEFGEGFAPDAAYGQLLGHSMYFYTKDTGAPVRYTAPAWALKDITGIPRYRQFNTNMQGCNFWWLEYGGRLDTVHQSQEIKMELWKVIYGVWDHIKNSGNFPEAETLTLEWVGQIPGKRESRRFEGDYILTQRDVVERTVFPDAVAHGGWAMDLHPGDGVYSALPGCTQWHAKGVYGIPYRCYYSRNIKNLFLAGRIISASHVAFGSTRVMATCGAGGQAVGIAAALCRESGCQPADLNAPEAMKRLQTRLDRAGQHLPGVTVEDESDLARSARVSASSTYRLATLETNKAWVRLDSAWAMLVPLTAGSAPEFSFEVSAEHAGALRVELWKAERAGEFTPEVLVDALEIPFSEGQSDVAVRFQCVLPVAGYHFVKVCEDPAVRLRVSDQRVTGVVAVSNAFNKAVATSAVQEPPAGIGIDRFEFWLPKRRPEGRNLAMTVTPAVEVFAPENVIHGPARPTSLPNAWVADPQDAAPELWLDWDAAVSVGRVVIEFDPDWDHPMESVLMTHPEEVVPFMVRSFELVDDAGEVVHRQEEHHSARFEWSPPEKVATKRLGLRVTATAGAPAAVFRFRCYE</sequence>
<evidence type="ECO:0000256" key="3">
    <source>
        <dbReference type="ARBA" id="ARBA00023002"/>
    </source>
</evidence>
<dbReference type="GO" id="GO:0051539">
    <property type="term" value="F:4 iron, 4 sulfur cluster binding"/>
    <property type="evidence" value="ECO:0007669"/>
    <property type="project" value="UniProtKB-KW"/>
</dbReference>
<dbReference type="InterPro" id="IPR036188">
    <property type="entry name" value="FAD/NAD-bd_sf"/>
</dbReference>
<evidence type="ECO:0000313" key="7">
    <source>
        <dbReference type="Proteomes" id="UP000676169"/>
    </source>
</evidence>
<proteinExistence type="predicted"/>
<accession>A0A975G578</accession>
<evidence type="ECO:0000256" key="1">
    <source>
        <dbReference type="ARBA" id="ARBA00022485"/>
    </source>
</evidence>
<dbReference type="RefSeq" id="WP_211629375.1">
    <property type="nucleotide sequence ID" value="NZ_CP073100.1"/>
</dbReference>
<organism evidence="6 7">
    <name type="scientific">Luteolibacter ambystomatis</name>
    <dbReference type="NCBI Taxonomy" id="2824561"/>
    <lineage>
        <taxon>Bacteria</taxon>
        <taxon>Pseudomonadati</taxon>
        <taxon>Verrucomicrobiota</taxon>
        <taxon>Verrucomicrobiia</taxon>
        <taxon>Verrucomicrobiales</taxon>
        <taxon>Verrucomicrobiaceae</taxon>
        <taxon>Luteolibacter</taxon>
    </lineage>
</organism>
<dbReference type="InterPro" id="IPR039650">
    <property type="entry name" value="HdrA-like"/>
</dbReference>
<dbReference type="PANTHER" id="PTHR43498">
    <property type="entry name" value="FERREDOXIN:COB-COM HETERODISULFIDE REDUCTASE SUBUNIT A"/>
    <property type="match status" value="1"/>
</dbReference>
<keyword evidence="7" id="KW-1185">Reference proteome</keyword>
<name>A0A975G578_9BACT</name>
<dbReference type="GO" id="GO:0046872">
    <property type="term" value="F:metal ion binding"/>
    <property type="evidence" value="ECO:0007669"/>
    <property type="project" value="UniProtKB-KW"/>
</dbReference>
<evidence type="ECO:0000256" key="4">
    <source>
        <dbReference type="ARBA" id="ARBA00023004"/>
    </source>
</evidence>
<keyword evidence="4" id="KW-0408">Iron</keyword>
<dbReference type="AlphaFoldDB" id="A0A975G578"/>
<evidence type="ECO:0000313" key="6">
    <source>
        <dbReference type="EMBL" id="QUE49314.1"/>
    </source>
</evidence>
<keyword evidence="2" id="KW-0479">Metal-binding</keyword>
<protein>
    <submittedName>
        <fullName evidence="6">FAD-dependent oxidoreductase</fullName>
    </submittedName>
</protein>
<keyword evidence="1" id="KW-0004">4Fe-4S</keyword>
<keyword evidence="5" id="KW-0411">Iron-sulfur</keyword>
<dbReference type="SUPFAM" id="SSF51905">
    <property type="entry name" value="FAD/NAD(P)-binding domain"/>
    <property type="match status" value="1"/>
</dbReference>
<dbReference type="Pfam" id="PF12831">
    <property type="entry name" value="FAD_oxidored"/>
    <property type="match status" value="1"/>
</dbReference>